<feature type="transmembrane region" description="Helical" evidence="1">
    <location>
        <begin position="84"/>
        <end position="103"/>
    </location>
</feature>
<comment type="caution">
    <text evidence="2">The sequence shown here is derived from an EMBL/GenBank/DDBJ whole genome shotgun (WGS) entry which is preliminary data.</text>
</comment>
<keyword evidence="1" id="KW-0472">Membrane</keyword>
<accession>V7I6T1</accession>
<keyword evidence="3" id="KW-1185">Reference proteome</keyword>
<evidence type="ECO:0000313" key="2">
    <source>
        <dbReference type="EMBL" id="ETA80697.1"/>
    </source>
</evidence>
<sequence length="127" mass="14513">MSSLNKKLPYVAIPAIIVILSTMTGYGTCIIYNIFGIPCPSCGLTRASLAFARLDLQSSLRYHPLLMFVPFLLYSAAFDRKRIFYALSFLFILVWTIRLFLYFPTQDPMIFNNQSLVAILFRLVTGR</sequence>
<evidence type="ECO:0000256" key="1">
    <source>
        <dbReference type="SAM" id="Phobius"/>
    </source>
</evidence>
<dbReference type="InterPro" id="IPR021215">
    <property type="entry name" value="DUF2752"/>
</dbReference>
<keyword evidence="1" id="KW-0812">Transmembrane</keyword>
<gene>
    <name evidence="2" type="ORF">T472_0210360</name>
</gene>
<name>V7I6T1_9CLOT</name>
<dbReference type="EMBL" id="AXUN02000176">
    <property type="protein sequence ID" value="ETA80697.1"/>
    <property type="molecule type" value="Genomic_DNA"/>
</dbReference>
<feature type="transmembrane region" description="Helical" evidence="1">
    <location>
        <begin position="12"/>
        <end position="35"/>
    </location>
</feature>
<evidence type="ECO:0008006" key="4">
    <source>
        <dbReference type="Google" id="ProtNLM"/>
    </source>
</evidence>
<organism evidence="2 3">
    <name type="scientific">Youngiibacter fragilis 232.1</name>
    <dbReference type="NCBI Taxonomy" id="994573"/>
    <lineage>
        <taxon>Bacteria</taxon>
        <taxon>Bacillati</taxon>
        <taxon>Bacillota</taxon>
        <taxon>Clostridia</taxon>
        <taxon>Eubacteriales</taxon>
        <taxon>Clostridiaceae</taxon>
        <taxon>Youngiibacter</taxon>
    </lineage>
</organism>
<dbReference type="RefSeq" id="WP_023387381.1">
    <property type="nucleotide sequence ID" value="NZ_AXUN02000176.1"/>
</dbReference>
<reference evidence="2 3" key="1">
    <citation type="journal article" date="2014" name="Genome Announc.">
        <title>Genome Sequence of Youngiibacter fragilis, the Type Strain of the Genus Youngiibacter.</title>
        <authorList>
            <person name="Wawrik C.B."/>
            <person name="Callaghan A.V."/>
            <person name="Stamps B.W."/>
            <person name="Wawrik B."/>
        </authorList>
    </citation>
    <scope>NUCLEOTIDE SEQUENCE [LARGE SCALE GENOMIC DNA]</scope>
    <source>
        <strain evidence="2 3">232.1</strain>
    </source>
</reference>
<dbReference type="OrthoDB" id="9815897at2"/>
<dbReference type="eggNOG" id="ENOG5032UWN">
    <property type="taxonomic scope" value="Bacteria"/>
</dbReference>
<keyword evidence="1" id="KW-1133">Transmembrane helix</keyword>
<dbReference type="Proteomes" id="UP000017747">
    <property type="component" value="Unassembled WGS sequence"/>
</dbReference>
<dbReference type="Pfam" id="PF10825">
    <property type="entry name" value="DUF2752"/>
    <property type="match status" value="1"/>
</dbReference>
<protein>
    <recommendedName>
        <fullName evidence="4">DUF2752 domain-containing protein</fullName>
    </recommendedName>
</protein>
<evidence type="ECO:0000313" key="3">
    <source>
        <dbReference type="Proteomes" id="UP000017747"/>
    </source>
</evidence>
<proteinExistence type="predicted"/>
<dbReference type="AlphaFoldDB" id="V7I6T1"/>